<protein>
    <recommendedName>
        <fullName evidence="6">Ig-like domain-containing protein</fullName>
    </recommendedName>
</protein>
<dbReference type="Pfam" id="PF17963">
    <property type="entry name" value="Big_9"/>
    <property type="match status" value="1"/>
</dbReference>
<dbReference type="InterPro" id="IPR001258">
    <property type="entry name" value="NHL_repeat"/>
</dbReference>
<organism evidence="4 5">
    <name type="scientific">Flavipsychrobacter stenotrophus</name>
    <dbReference type="NCBI Taxonomy" id="2077091"/>
    <lineage>
        <taxon>Bacteria</taxon>
        <taxon>Pseudomonadati</taxon>
        <taxon>Bacteroidota</taxon>
        <taxon>Chitinophagia</taxon>
        <taxon>Chitinophagales</taxon>
        <taxon>Chitinophagaceae</taxon>
        <taxon>Flavipsychrobacter</taxon>
    </lineage>
</organism>
<evidence type="ECO:0008006" key="6">
    <source>
        <dbReference type="Google" id="ProtNLM"/>
    </source>
</evidence>
<sequence>MIMKALLPVIFCVLLFSYSQAQIITTIAGNGTLASSGDGGQATAAGIWGPTCIIKDKVGNLYINQRMSMVRKVTPSGVISTIAGTGVSGFSGDGGPATNAQFTQLYGMALDTAGNLYVVDRGNNRVRKISTSGIVTTFAGTGFTTFTPDGGQATATNIFDPIGILIDNSGAVYICEESGCRIRKVSPSGVVSTFAGNGTMTVSGDGGPATAAGIDRPWQICKGPAGSIIFSDCNAYIRKVSASGIITTIAGNGWTGSLTGTGGPATAAALYYPRGVVADISGNVYIGEHNYVRKIDVAGTINVYTGNGLFFGYLGDGGPASAAEVSLPEGIYIDADGSLYIADNIDNRVRYVKNYHPAFAHGKRQHITVCASGFGLDSLLGITDTNTQQQLTWRACRLPAHGTLSGNFTSLSNGSTVTCAGGFTYTTFAGYTGTDTFSYAVSDGLVEDTAIFHAGVGGLHLPITIWGAHTVCTGDTVHLSGNPSGRTWSGTGSIAAVDTNGVVSGISGGTTAISYINHQCSDDTATYTINVITTTTAAVSITSSADTICNGSSVVYTATAIHGGTTSVWHWYRNGMPAGITTATYTTAALMNGDTIVCKMNTSAACALPATTISNTKVINMYPYVYAAVSITNIPLIDCDGFPTTLTAHPTYGGIAPDYLWSVGGMAMATGNPFSYVPSSGDIVQCRMISSDHAACLATDTAYAAIALTVDPVVTPSIDVMSYGNDSVDFPGEWVHFYTTVTNCGSSPTYQWYENGIAVPGATSATFTTELYASDTVYCIVTSSLPCAQPATVSSNVKVVQGDYLGITSQEREAGTFSIFPQPSTGSFTIITKGQAGEEGMVTLFSIAGQKITALPITIGIPLTIQTDAPSGIYLLSVSLPGNIMTKRMVIIR</sequence>
<dbReference type="PANTHER" id="PTHR13833">
    <property type="match status" value="1"/>
</dbReference>
<gene>
    <name evidence="4" type="ORF">CJD36_006180</name>
</gene>
<feature type="repeat" description="NHL" evidence="2">
    <location>
        <begin position="89"/>
        <end position="132"/>
    </location>
</feature>
<dbReference type="EMBL" id="PPSL01000002">
    <property type="protein sequence ID" value="PQJ11386.1"/>
    <property type="molecule type" value="Genomic_DNA"/>
</dbReference>
<accession>A0A2S7SXX9</accession>
<dbReference type="SUPFAM" id="SSF63825">
    <property type="entry name" value="YWTD domain"/>
    <property type="match status" value="1"/>
</dbReference>
<feature type="chain" id="PRO_5015472607" description="Ig-like domain-containing protein" evidence="3">
    <location>
        <begin position="22"/>
        <end position="893"/>
    </location>
</feature>
<dbReference type="NCBIfam" id="TIGR04183">
    <property type="entry name" value="Por_Secre_tail"/>
    <property type="match status" value="1"/>
</dbReference>
<name>A0A2S7SXX9_9BACT</name>
<keyword evidence="1" id="KW-0677">Repeat</keyword>
<dbReference type="InterPro" id="IPR026444">
    <property type="entry name" value="Secre_tail"/>
</dbReference>
<evidence type="ECO:0000256" key="1">
    <source>
        <dbReference type="ARBA" id="ARBA00022737"/>
    </source>
</evidence>
<dbReference type="PROSITE" id="PS51125">
    <property type="entry name" value="NHL"/>
    <property type="match status" value="1"/>
</dbReference>
<keyword evidence="3" id="KW-0732">Signal</keyword>
<evidence type="ECO:0000313" key="4">
    <source>
        <dbReference type="EMBL" id="PQJ11386.1"/>
    </source>
</evidence>
<feature type="signal peptide" evidence="3">
    <location>
        <begin position="1"/>
        <end position="21"/>
    </location>
</feature>
<proteinExistence type="predicted"/>
<dbReference type="PANTHER" id="PTHR13833:SF71">
    <property type="entry name" value="NHL DOMAIN-CONTAINING PROTEIN"/>
    <property type="match status" value="1"/>
</dbReference>
<dbReference type="Gene3D" id="2.120.10.30">
    <property type="entry name" value="TolB, C-terminal domain"/>
    <property type="match status" value="4"/>
</dbReference>
<reference evidence="4 5" key="1">
    <citation type="submission" date="2018-01" db="EMBL/GenBank/DDBJ databases">
        <title>A novel member of the phylum Bacteroidetes isolated from glacier ice.</title>
        <authorList>
            <person name="Liu Q."/>
            <person name="Xin Y.-H."/>
        </authorList>
    </citation>
    <scope>NUCLEOTIDE SEQUENCE [LARGE SCALE GENOMIC DNA]</scope>
    <source>
        <strain evidence="4 5">RB1R16</strain>
    </source>
</reference>
<comment type="caution">
    <text evidence="4">The sequence shown here is derived from an EMBL/GenBank/DDBJ whole genome shotgun (WGS) entry which is preliminary data.</text>
</comment>
<evidence type="ECO:0000256" key="3">
    <source>
        <dbReference type="SAM" id="SignalP"/>
    </source>
</evidence>
<evidence type="ECO:0000313" key="5">
    <source>
        <dbReference type="Proteomes" id="UP000239872"/>
    </source>
</evidence>
<dbReference type="AlphaFoldDB" id="A0A2S7SXX9"/>
<dbReference type="InterPro" id="IPR011042">
    <property type="entry name" value="6-blade_b-propeller_TolB-like"/>
</dbReference>
<keyword evidence="5" id="KW-1185">Reference proteome</keyword>
<dbReference type="Gene3D" id="2.60.40.3440">
    <property type="match status" value="1"/>
</dbReference>
<dbReference type="Proteomes" id="UP000239872">
    <property type="component" value="Unassembled WGS sequence"/>
</dbReference>
<evidence type="ECO:0000256" key="2">
    <source>
        <dbReference type="PROSITE-ProRule" id="PRU00504"/>
    </source>
</evidence>